<dbReference type="InterPro" id="IPR004629">
    <property type="entry name" value="WecG_TagA_CpsF"/>
</dbReference>
<dbReference type="PANTHER" id="PTHR34136">
    <property type="match status" value="1"/>
</dbReference>
<proteinExistence type="predicted"/>
<dbReference type="STRING" id="445975.COLSTE_00972"/>
<reference evidence="3 4" key="1">
    <citation type="submission" date="2008-10" db="EMBL/GenBank/DDBJ databases">
        <title>Draft genome sequence of Collinsella stercoris (DSM 13279).</title>
        <authorList>
            <person name="Sudarsanam P."/>
            <person name="Ley R."/>
            <person name="Guruge J."/>
            <person name="Turnbaugh P.J."/>
            <person name="Mahowald M."/>
            <person name="Liep D."/>
            <person name="Gordon J."/>
        </authorList>
    </citation>
    <scope>NUCLEOTIDE SEQUENCE [LARGE SCALE GENOMIC DNA]</scope>
    <source>
        <strain evidence="3 4">DSM 13279</strain>
    </source>
</reference>
<dbReference type="EMBL" id="ABXJ01000056">
    <property type="protein sequence ID" value="EEA90804.1"/>
    <property type="molecule type" value="Genomic_DNA"/>
</dbReference>
<dbReference type="OrthoDB" id="9771846at2"/>
<keyword evidence="4" id="KW-1185">Reference proteome</keyword>
<evidence type="ECO:0000313" key="3">
    <source>
        <dbReference type="EMBL" id="EEA90804.1"/>
    </source>
</evidence>
<name>B6GA77_9ACTN</name>
<evidence type="ECO:0000256" key="2">
    <source>
        <dbReference type="ARBA" id="ARBA00022679"/>
    </source>
</evidence>
<dbReference type="Proteomes" id="UP000003560">
    <property type="component" value="Unassembled WGS sequence"/>
</dbReference>
<dbReference type="Pfam" id="PF03808">
    <property type="entry name" value="Glyco_tran_WecG"/>
    <property type="match status" value="1"/>
</dbReference>
<dbReference type="GeneID" id="98002062"/>
<dbReference type="eggNOG" id="COG1922">
    <property type="taxonomic scope" value="Bacteria"/>
</dbReference>
<dbReference type="GO" id="GO:0016758">
    <property type="term" value="F:hexosyltransferase activity"/>
    <property type="evidence" value="ECO:0007669"/>
    <property type="project" value="TreeGrafter"/>
</dbReference>
<accession>B6GA77</accession>
<dbReference type="AlphaFoldDB" id="B6GA77"/>
<keyword evidence="2 3" id="KW-0808">Transferase</keyword>
<dbReference type="EC" id="2.4.1.-" evidence="3"/>
<gene>
    <name evidence="3" type="ORF">COLSTE_00972</name>
</gene>
<organism evidence="3 4">
    <name type="scientific">Collinsella stercoris DSM 13279</name>
    <dbReference type="NCBI Taxonomy" id="445975"/>
    <lineage>
        <taxon>Bacteria</taxon>
        <taxon>Bacillati</taxon>
        <taxon>Actinomycetota</taxon>
        <taxon>Coriobacteriia</taxon>
        <taxon>Coriobacteriales</taxon>
        <taxon>Coriobacteriaceae</taxon>
        <taxon>Collinsella</taxon>
    </lineage>
</organism>
<dbReference type="RefSeq" id="WP_006720630.1">
    <property type="nucleotide sequence ID" value="NZ_CP085935.1"/>
</dbReference>
<evidence type="ECO:0000256" key="1">
    <source>
        <dbReference type="ARBA" id="ARBA00022676"/>
    </source>
</evidence>
<dbReference type="PANTHER" id="PTHR34136:SF1">
    <property type="entry name" value="UDP-N-ACETYL-D-MANNOSAMINURONIC ACID TRANSFERASE"/>
    <property type="match status" value="1"/>
</dbReference>
<comment type="caution">
    <text evidence="3">The sequence shown here is derived from an EMBL/GenBank/DDBJ whole genome shotgun (WGS) entry which is preliminary data.</text>
</comment>
<evidence type="ECO:0000313" key="4">
    <source>
        <dbReference type="Proteomes" id="UP000003560"/>
    </source>
</evidence>
<sequence>MHDPSDPRLARTPVIDVPITATNMGDALSFISENLDSVRGEYICVSNAHTTVMAHDDPAYYRVQAESLMSVPDGKPLSVVGRRAVPTMGRVAGPDLMREVFEVSAERGYRHYLYGNTRENLDALVEALERDYPGIDICGCEPSVFRDMTPLEEAELAGRINRTGPDFVWVALGAPRQEEFCYRMRGRIDGLMIGVGGAFNILAGITPEAPIWMQDLSLEWLYRLIQEPRRLLKRYLVTNTKFMFYQLAGSKRKKGEK</sequence>
<dbReference type="HOGENOM" id="CLU_063203_2_1_11"/>
<keyword evidence="1 3" id="KW-0328">Glycosyltransferase</keyword>
<dbReference type="CDD" id="cd06533">
    <property type="entry name" value="Glyco_transf_WecG_TagA"/>
    <property type="match status" value="1"/>
</dbReference>
<protein>
    <submittedName>
        <fullName evidence="3">Glycosyltransferase, WecB/TagA/CpsF family</fullName>
        <ecNumber evidence="3">2.4.1.-</ecNumber>
    </submittedName>
</protein>
<dbReference type="NCBIfam" id="TIGR00696">
    <property type="entry name" value="wecG_tagA_cpsF"/>
    <property type="match status" value="1"/>
</dbReference>
<reference evidence="3 4" key="2">
    <citation type="submission" date="2008-10" db="EMBL/GenBank/DDBJ databases">
        <authorList>
            <person name="Fulton L."/>
            <person name="Clifton S."/>
            <person name="Fulton B."/>
            <person name="Xu J."/>
            <person name="Minx P."/>
            <person name="Pepin K.H."/>
            <person name="Johnson M."/>
            <person name="Thiruvilangam P."/>
            <person name="Bhonagiri V."/>
            <person name="Nash W.E."/>
            <person name="Mardis E.R."/>
            <person name="Wilson R.K."/>
        </authorList>
    </citation>
    <scope>NUCLEOTIDE SEQUENCE [LARGE SCALE GENOMIC DNA]</scope>
    <source>
        <strain evidence="3 4">DSM 13279</strain>
    </source>
</reference>